<dbReference type="EMBL" id="BSYO01000001">
    <property type="protein sequence ID" value="GMG99625.1"/>
    <property type="molecule type" value="Genomic_DNA"/>
</dbReference>
<sequence>MEFSGKWDGLMKKININWNLKKLGINCRGIMSSTSFPCAYHARIYNGKWVFSILMDESVTRIQPRDLVQIRKGSQFKFMSWYLEEIASIQKPEGPEIVLEIKYYSDTE</sequence>
<comment type="caution">
    <text evidence="1">The sequence shown here is derived from an EMBL/GenBank/DDBJ whole genome shotgun (WGS) entry which is preliminary data.</text>
</comment>
<gene>
    <name evidence="1" type="ORF">Nepgr_001465</name>
</gene>
<reference evidence="1" key="1">
    <citation type="submission" date="2023-05" db="EMBL/GenBank/DDBJ databases">
        <title>Nepenthes gracilis genome sequencing.</title>
        <authorList>
            <person name="Fukushima K."/>
        </authorList>
    </citation>
    <scope>NUCLEOTIDE SEQUENCE</scope>
    <source>
        <strain evidence="1">SING2019-196</strain>
    </source>
</reference>
<proteinExistence type="predicted"/>
<evidence type="ECO:0000313" key="1">
    <source>
        <dbReference type="EMBL" id="GMG99625.1"/>
    </source>
</evidence>
<protein>
    <submittedName>
        <fullName evidence="1">Uncharacterized protein</fullName>
    </submittedName>
</protein>
<dbReference type="AlphaFoldDB" id="A0AAD3P4W1"/>
<name>A0AAD3P4W1_NEPGR</name>
<dbReference type="Proteomes" id="UP001279734">
    <property type="component" value="Unassembled WGS sequence"/>
</dbReference>
<keyword evidence="2" id="KW-1185">Reference proteome</keyword>
<evidence type="ECO:0000313" key="2">
    <source>
        <dbReference type="Proteomes" id="UP001279734"/>
    </source>
</evidence>
<organism evidence="1 2">
    <name type="scientific">Nepenthes gracilis</name>
    <name type="common">Slender pitcher plant</name>
    <dbReference type="NCBI Taxonomy" id="150966"/>
    <lineage>
        <taxon>Eukaryota</taxon>
        <taxon>Viridiplantae</taxon>
        <taxon>Streptophyta</taxon>
        <taxon>Embryophyta</taxon>
        <taxon>Tracheophyta</taxon>
        <taxon>Spermatophyta</taxon>
        <taxon>Magnoliopsida</taxon>
        <taxon>eudicotyledons</taxon>
        <taxon>Gunneridae</taxon>
        <taxon>Pentapetalae</taxon>
        <taxon>Caryophyllales</taxon>
        <taxon>Nepenthaceae</taxon>
        <taxon>Nepenthes</taxon>
    </lineage>
</organism>
<accession>A0AAD3P4W1</accession>